<feature type="domain" description="PRORP" evidence="17">
    <location>
        <begin position="267"/>
        <end position="500"/>
    </location>
</feature>
<evidence type="ECO:0000256" key="14">
    <source>
        <dbReference type="ARBA" id="ARBA00044536"/>
    </source>
</evidence>
<sequence length="503" mass="58458">MFKSIFNITKSIRSNYVTKVVKRAEISSIQDRSDISRFILKNTGTSTKHWKELREKLFAMSVNITNKNIDTFIIGSYTTENRYVEAKSYIDYLKEEKIKLNLATIGRCFKLHYLMYLEGLSTQKDEENILQMYDEVTKEYPMLDSITGENIIAGLSVTREWKKCFKIFQDLKISCIPNTLAYNSLISATFNHGECVTGWALFQEMIENNRLPSIKTYLTYLERIGHTKLSSLDDLLENVAFYNLPLHLTVAQKIINVTNGKSKITSISKEGVCKNCDKKLSRLELTASEFEQLKAAFFENVIIGRDVFHKTTPEELQRFRIFVENMEKFDVIVDGLNVLYSAGVKQPLHVQSTLLATVIAHFTKQRKKVLVLGRIHMERFPKRNWSFIAKNSTVFLINNISQDDPYLLYCGLHSGINTIIVTRDLMRSHLYLLKDKQHKLLFCRWLTQSRYHLVHADENKAIFKKPLPYMITPQKDGSFWHVPYVVETTSEKEPVYKWLCINS</sequence>
<keyword evidence="10" id="KW-0862">Zinc</keyword>
<dbReference type="InterPro" id="IPR011990">
    <property type="entry name" value="TPR-like_helical_dom_sf"/>
</dbReference>
<evidence type="ECO:0000259" key="17">
    <source>
        <dbReference type="Pfam" id="PF16953"/>
    </source>
</evidence>
<evidence type="ECO:0000256" key="2">
    <source>
        <dbReference type="ARBA" id="ARBA00001946"/>
    </source>
</evidence>
<evidence type="ECO:0000256" key="7">
    <source>
        <dbReference type="ARBA" id="ARBA00022722"/>
    </source>
</evidence>
<comment type="subcellular location">
    <subcellularLocation>
        <location evidence="3">Mitochondrion</location>
    </subcellularLocation>
</comment>
<dbReference type="InterPro" id="IPR033495">
    <property type="entry name" value="MRPP3_PIN_dom"/>
</dbReference>
<evidence type="ECO:0000256" key="9">
    <source>
        <dbReference type="ARBA" id="ARBA00022801"/>
    </source>
</evidence>
<evidence type="ECO:0000256" key="5">
    <source>
        <dbReference type="ARBA" id="ARBA00012179"/>
    </source>
</evidence>
<dbReference type="InterPro" id="IPR031595">
    <property type="entry name" value="PRORP_C"/>
</dbReference>
<evidence type="ECO:0000256" key="10">
    <source>
        <dbReference type="ARBA" id="ARBA00022833"/>
    </source>
</evidence>
<keyword evidence="6" id="KW-0819">tRNA processing</keyword>
<dbReference type="CDD" id="cd18718">
    <property type="entry name" value="PIN_PRORP"/>
    <property type="match status" value="1"/>
</dbReference>
<feature type="repeat" description="PPR" evidence="16">
    <location>
        <begin position="178"/>
        <end position="212"/>
    </location>
</feature>
<comment type="cofactor">
    <cofactor evidence="2">
        <name>Mg(2+)</name>
        <dbReference type="ChEBI" id="CHEBI:18420"/>
    </cofactor>
</comment>
<evidence type="ECO:0000256" key="3">
    <source>
        <dbReference type="ARBA" id="ARBA00004173"/>
    </source>
</evidence>
<dbReference type="Pfam" id="PF16953">
    <property type="entry name" value="PRORP"/>
    <property type="match status" value="1"/>
</dbReference>
<proteinExistence type="inferred from homology"/>
<comment type="similarity">
    <text evidence="4">Belongs to the PPR family. P subfamily.</text>
</comment>
<dbReference type="NCBIfam" id="TIGR00756">
    <property type="entry name" value="PPR"/>
    <property type="match status" value="1"/>
</dbReference>
<dbReference type="EMBL" id="JASPKY010000181">
    <property type="protein sequence ID" value="KAK9723298.1"/>
    <property type="molecule type" value="Genomic_DNA"/>
</dbReference>
<reference evidence="18 19" key="1">
    <citation type="journal article" date="2024" name="BMC Genomics">
        <title>De novo assembly and annotation of Popillia japonica's genome with initial clues to its potential as an invasive pest.</title>
        <authorList>
            <person name="Cucini C."/>
            <person name="Boschi S."/>
            <person name="Funari R."/>
            <person name="Cardaioli E."/>
            <person name="Iannotti N."/>
            <person name="Marturano G."/>
            <person name="Paoli F."/>
            <person name="Bruttini M."/>
            <person name="Carapelli A."/>
            <person name="Frati F."/>
            <person name="Nardi F."/>
        </authorList>
    </citation>
    <scope>NUCLEOTIDE SEQUENCE [LARGE SCALE GENOMIC DNA]</scope>
    <source>
        <strain evidence="18">DMR45628</strain>
    </source>
</reference>
<evidence type="ECO:0000256" key="11">
    <source>
        <dbReference type="ARBA" id="ARBA00022842"/>
    </source>
</evidence>
<evidence type="ECO:0000313" key="18">
    <source>
        <dbReference type="EMBL" id="KAK9723298.1"/>
    </source>
</evidence>
<dbReference type="PANTHER" id="PTHR13547">
    <property type="match status" value="1"/>
</dbReference>
<evidence type="ECO:0000313" key="19">
    <source>
        <dbReference type="Proteomes" id="UP001458880"/>
    </source>
</evidence>
<keyword evidence="7" id="KW-0540">Nuclease</keyword>
<keyword evidence="8" id="KW-0479">Metal-binding</keyword>
<dbReference type="GO" id="GO:0030678">
    <property type="term" value="C:mitochondrial ribonuclease P complex"/>
    <property type="evidence" value="ECO:0007669"/>
    <property type="project" value="TreeGrafter"/>
</dbReference>
<evidence type="ECO:0000256" key="1">
    <source>
        <dbReference type="ARBA" id="ARBA00000928"/>
    </source>
</evidence>
<dbReference type="PANTHER" id="PTHR13547:SF1">
    <property type="entry name" value="MITOCHONDRIAL RIBONUCLEASE P CATALYTIC SUBUNIT"/>
    <property type="match status" value="1"/>
</dbReference>
<keyword evidence="12" id="KW-0809">Transit peptide</keyword>
<evidence type="ECO:0000256" key="4">
    <source>
        <dbReference type="ARBA" id="ARBA00007626"/>
    </source>
</evidence>
<keyword evidence="13" id="KW-0496">Mitochondrion</keyword>
<dbReference type="Proteomes" id="UP001458880">
    <property type="component" value="Unassembled WGS sequence"/>
</dbReference>
<evidence type="ECO:0000256" key="15">
    <source>
        <dbReference type="ARBA" id="ARBA00044559"/>
    </source>
</evidence>
<accession>A0AAW1KTC6</accession>
<evidence type="ECO:0000256" key="16">
    <source>
        <dbReference type="PROSITE-ProRule" id="PRU00708"/>
    </source>
</evidence>
<dbReference type="GO" id="GO:0046872">
    <property type="term" value="F:metal ion binding"/>
    <property type="evidence" value="ECO:0007669"/>
    <property type="project" value="UniProtKB-KW"/>
</dbReference>
<dbReference type="InterPro" id="IPR002885">
    <property type="entry name" value="PPR_rpt"/>
</dbReference>
<evidence type="ECO:0000256" key="6">
    <source>
        <dbReference type="ARBA" id="ARBA00022694"/>
    </source>
</evidence>
<name>A0AAW1KTC6_POPJA</name>
<dbReference type="PROSITE" id="PS51375">
    <property type="entry name" value="PPR"/>
    <property type="match status" value="1"/>
</dbReference>
<evidence type="ECO:0000256" key="8">
    <source>
        <dbReference type="ARBA" id="ARBA00022723"/>
    </source>
</evidence>
<dbReference type="GO" id="GO:0004526">
    <property type="term" value="F:ribonuclease P activity"/>
    <property type="evidence" value="ECO:0007669"/>
    <property type="project" value="UniProtKB-EC"/>
</dbReference>
<dbReference type="Pfam" id="PF01535">
    <property type="entry name" value="PPR"/>
    <property type="match status" value="1"/>
</dbReference>
<keyword evidence="9" id="KW-0378">Hydrolase</keyword>
<evidence type="ECO:0000256" key="13">
    <source>
        <dbReference type="ARBA" id="ARBA00023128"/>
    </source>
</evidence>
<dbReference type="GO" id="GO:0097745">
    <property type="term" value="P:mitochondrial tRNA 5'-end processing"/>
    <property type="evidence" value="ECO:0007669"/>
    <property type="project" value="TreeGrafter"/>
</dbReference>
<keyword evidence="19" id="KW-1185">Reference proteome</keyword>
<evidence type="ECO:0000256" key="12">
    <source>
        <dbReference type="ARBA" id="ARBA00022946"/>
    </source>
</evidence>
<organism evidence="18 19">
    <name type="scientific">Popillia japonica</name>
    <name type="common">Japanese beetle</name>
    <dbReference type="NCBI Taxonomy" id="7064"/>
    <lineage>
        <taxon>Eukaryota</taxon>
        <taxon>Metazoa</taxon>
        <taxon>Ecdysozoa</taxon>
        <taxon>Arthropoda</taxon>
        <taxon>Hexapoda</taxon>
        <taxon>Insecta</taxon>
        <taxon>Pterygota</taxon>
        <taxon>Neoptera</taxon>
        <taxon>Endopterygota</taxon>
        <taxon>Coleoptera</taxon>
        <taxon>Polyphaga</taxon>
        <taxon>Scarabaeiformia</taxon>
        <taxon>Scarabaeidae</taxon>
        <taxon>Rutelinae</taxon>
        <taxon>Popillia</taxon>
    </lineage>
</organism>
<protein>
    <recommendedName>
        <fullName evidence="14">Mitochondrial ribonuclease P catalytic subunit</fullName>
        <ecNumber evidence="5">3.1.26.5</ecNumber>
    </recommendedName>
    <alternativeName>
        <fullName evidence="15">Mitochondrial ribonuclease P protein 3</fullName>
    </alternativeName>
</protein>
<dbReference type="AlphaFoldDB" id="A0AAW1KTC6"/>
<comment type="caution">
    <text evidence="18">The sequence shown here is derived from an EMBL/GenBank/DDBJ whole genome shotgun (WGS) entry which is preliminary data.</text>
</comment>
<comment type="catalytic activity">
    <reaction evidence="1">
        <text>Endonucleolytic cleavage of RNA, removing 5'-extranucleotides from tRNA precursor.</text>
        <dbReference type="EC" id="3.1.26.5"/>
    </reaction>
</comment>
<dbReference type="GO" id="GO:0001682">
    <property type="term" value="P:tRNA 5'-leader removal"/>
    <property type="evidence" value="ECO:0007669"/>
    <property type="project" value="TreeGrafter"/>
</dbReference>
<gene>
    <name evidence="18" type="ORF">QE152_g19281</name>
</gene>
<dbReference type="Gene3D" id="1.25.40.10">
    <property type="entry name" value="Tetratricopeptide repeat domain"/>
    <property type="match status" value="1"/>
</dbReference>
<dbReference type="EC" id="3.1.26.5" evidence="5"/>
<dbReference type="Gene3D" id="3.40.50.11980">
    <property type="match status" value="1"/>
</dbReference>
<keyword evidence="11" id="KW-0460">Magnesium</keyword>